<comment type="caution">
    <text evidence="2">The sequence shown here is derived from an EMBL/GenBank/DDBJ whole genome shotgun (WGS) entry which is preliminary data.</text>
</comment>
<name>A0A4R4DX87_9BACT</name>
<dbReference type="Proteomes" id="UP000295164">
    <property type="component" value="Unassembled WGS sequence"/>
</dbReference>
<keyword evidence="1" id="KW-0732">Signal</keyword>
<protein>
    <submittedName>
        <fullName evidence="2">Uncharacterized protein</fullName>
    </submittedName>
</protein>
<evidence type="ECO:0000313" key="3">
    <source>
        <dbReference type="Proteomes" id="UP000295164"/>
    </source>
</evidence>
<feature type="chain" id="PRO_5020550737" evidence="1">
    <location>
        <begin position="20"/>
        <end position="290"/>
    </location>
</feature>
<dbReference type="RefSeq" id="WP_131852615.1">
    <property type="nucleotide sequence ID" value="NZ_SKFH01000023.1"/>
</dbReference>
<dbReference type="OrthoDB" id="746143at2"/>
<accession>A0A4R4DX87</accession>
<dbReference type="EMBL" id="SKFH01000023">
    <property type="protein sequence ID" value="TCZ69095.1"/>
    <property type="molecule type" value="Genomic_DNA"/>
</dbReference>
<reference evidence="2 3" key="1">
    <citation type="submission" date="2019-03" db="EMBL/GenBank/DDBJ databases">
        <authorList>
            <person name="Kim M.K.M."/>
        </authorList>
    </citation>
    <scope>NUCLEOTIDE SEQUENCE [LARGE SCALE GENOMIC DNA]</scope>
    <source>
        <strain evidence="2 3">17J68-15</strain>
    </source>
</reference>
<proteinExistence type="predicted"/>
<evidence type="ECO:0000256" key="1">
    <source>
        <dbReference type="SAM" id="SignalP"/>
    </source>
</evidence>
<gene>
    <name evidence="2" type="ORF">E0486_13035</name>
</gene>
<dbReference type="AlphaFoldDB" id="A0A4R4DX87"/>
<keyword evidence="3" id="KW-1185">Reference proteome</keyword>
<organism evidence="2 3">
    <name type="scientific">Flaviaesturariibacter aridisoli</name>
    <dbReference type="NCBI Taxonomy" id="2545761"/>
    <lineage>
        <taxon>Bacteria</taxon>
        <taxon>Pseudomonadati</taxon>
        <taxon>Bacteroidota</taxon>
        <taxon>Chitinophagia</taxon>
        <taxon>Chitinophagales</taxon>
        <taxon>Chitinophagaceae</taxon>
        <taxon>Flaviaestuariibacter</taxon>
    </lineage>
</organism>
<feature type="signal peptide" evidence="1">
    <location>
        <begin position="1"/>
        <end position="19"/>
    </location>
</feature>
<evidence type="ECO:0000313" key="2">
    <source>
        <dbReference type="EMBL" id="TCZ69095.1"/>
    </source>
</evidence>
<sequence>MKHLLSGMLLLGGITFLHAQESTSPLTSLVSSQIAHFSGPAAYTGTDGSEKAPAKRTLTVTQRRTYFRLGERLIALNRQVTDDATPYVFVSLHNNETGIAEAARRSIFNNGGSLLELLNDNQREIEFTLFDKQLSVDPNNIFTPKGRNRELSVNSKTDATISRQLNGFAQFILEEIPHEKTIVSVHSNEPGEALVTAFNRSGDRDREAQLVYINPDQDANDYFVTTSKEIFEQLKDQKYNVVLQSMRSKDDGSLAVYCGRMRRNYVGIETAREHEAQQQSMVAAISSILR</sequence>